<dbReference type="RefSeq" id="WP_158294769.1">
    <property type="nucleotide sequence ID" value="NZ_KQ556946.1"/>
</dbReference>
<dbReference type="InterPro" id="IPR001902">
    <property type="entry name" value="SLC26A/SulP_fam"/>
</dbReference>
<dbReference type="PANTHER" id="PTHR11814">
    <property type="entry name" value="SULFATE TRANSPORTER"/>
    <property type="match status" value="1"/>
</dbReference>
<accession>A0A0T5ZAU1</accession>
<feature type="non-terminal residue" evidence="6">
    <location>
        <position position="60"/>
    </location>
</feature>
<evidence type="ECO:0000313" key="7">
    <source>
        <dbReference type="Proteomes" id="UP000051276"/>
    </source>
</evidence>
<proteinExistence type="predicted"/>
<keyword evidence="2" id="KW-0812">Transmembrane</keyword>
<protein>
    <submittedName>
        <fullName evidence="6">Sulfate permease family protein</fullName>
    </submittedName>
</protein>
<organism evidence="6 7">
    <name type="scientific">endosymbiont of Ridgeia piscesae</name>
    <dbReference type="NCBI Taxonomy" id="54398"/>
    <lineage>
        <taxon>Bacteria</taxon>
        <taxon>Pseudomonadati</taxon>
        <taxon>Pseudomonadota</taxon>
        <taxon>Gammaproteobacteria</taxon>
        <taxon>sulfur-oxidizing symbionts</taxon>
    </lineage>
</organism>
<evidence type="ECO:0000256" key="3">
    <source>
        <dbReference type="ARBA" id="ARBA00022989"/>
    </source>
</evidence>
<dbReference type="PATRIC" id="fig|54398.4.peg.2588"/>
<keyword evidence="3" id="KW-1133">Transmembrane helix</keyword>
<evidence type="ECO:0000256" key="4">
    <source>
        <dbReference type="ARBA" id="ARBA00023136"/>
    </source>
</evidence>
<dbReference type="GO" id="GO:0055085">
    <property type="term" value="P:transmembrane transport"/>
    <property type="evidence" value="ECO:0007669"/>
    <property type="project" value="InterPro"/>
</dbReference>
<sequence>MFGAKQVVDYLRQCFLPFFGWIGELRDGKVVKADIIAGITVALVLVPQSMAYAQLAGLPA</sequence>
<dbReference type="InterPro" id="IPR011547">
    <property type="entry name" value="SLC26A/SulP_dom"/>
</dbReference>
<evidence type="ECO:0000259" key="5">
    <source>
        <dbReference type="Pfam" id="PF00916"/>
    </source>
</evidence>
<dbReference type="EMBL" id="LMXI01000119">
    <property type="protein sequence ID" value="KRT59598.1"/>
    <property type="molecule type" value="Genomic_DNA"/>
</dbReference>
<evidence type="ECO:0000256" key="1">
    <source>
        <dbReference type="ARBA" id="ARBA00004141"/>
    </source>
</evidence>
<dbReference type="Proteomes" id="UP000051276">
    <property type="component" value="Unassembled WGS sequence"/>
</dbReference>
<feature type="domain" description="SLC26A/SulP transporter" evidence="5">
    <location>
        <begin position="32"/>
        <end position="59"/>
    </location>
</feature>
<comment type="caution">
    <text evidence="6">The sequence shown here is derived from an EMBL/GenBank/DDBJ whole genome shotgun (WGS) entry which is preliminary data.</text>
</comment>
<dbReference type="Pfam" id="PF00916">
    <property type="entry name" value="Sulfate_transp"/>
    <property type="match status" value="1"/>
</dbReference>
<keyword evidence="4" id="KW-0472">Membrane</keyword>
<name>A0A0T5ZAU1_9GAMM</name>
<evidence type="ECO:0000313" key="6">
    <source>
        <dbReference type="EMBL" id="KRT59598.1"/>
    </source>
</evidence>
<comment type="subcellular location">
    <subcellularLocation>
        <location evidence="1">Membrane</location>
        <topology evidence="1">Multi-pass membrane protein</topology>
    </subcellularLocation>
</comment>
<evidence type="ECO:0000256" key="2">
    <source>
        <dbReference type="ARBA" id="ARBA00022692"/>
    </source>
</evidence>
<gene>
    <name evidence="6" type="ORF">Ga0076813_15751</name>
</gene>
<dbReference type="AlphaFoldDB" id="A0A0T5ZAU1"/>
<dbReference type="GO" id="GO:0016020">
    <property type="term" value="C:membrane"/>
    <property type="evidence" value="ECO:0007669"/>
    <property type="project" value="UniProtKB-SubCell"/>
</dbReference>
<reference evidence="6 7" key="1">
    <citation type="submission" date="2015-11" db="EMBL/GenBank/DDBJ databases">
        <title>The genome of Candidatus Endoriftia persephone in Ridgeia piscesae and population structure of the North Eastern Pacific vestimentiferan symbionts.</title>
        <authorList>
            <person name="Perez M."/>
            <person name="Juniper K.S."/>
        </authorList>
    </citation>
    <scope>NUCLEOTIDE SEQUENCE [LARGE SCALE GENOMIC DNA]</scope>
    <source>
        <strain evidence="6">Ind10</strain>
    </source>
</reference>